<proteinExistence type="inferred from homology"/>
<dbReference type="GO" id="GO:0004654">
    <property type="term" value="F:polyribonucleotide nucleotidyltransferase activity"/>
    <property type="evidence" value="ECO:0007669"/>
    <property type="project" value="UniProtKB-UniRule"/>
</dbReference>
<sequence>MSEEKKVYKMNWAGRPLQVEIGQLAKQASAAVLVRYGETVVLTAVVGAKEPKEGQDFFPLQVLYEEKMYAAGKIPGGYIKREGRPSEHATLTARLIDRPIRPLFPEGYKNDVQVINTVMSVDPDCSPEMAAMFGSSLALGISSIPFEGPIAGVNVGRVNGDLMINPTADQEAQSDLELTVAGTSKAINMVESSASELSEDEMLAALMFGHANIKEMTYFQKQIIDEIGQEKVDYVADELDPELEAEIVTNYHQRMVEAIQTFDKLEREENIQAVKDEILSVYDARFLDDEDFIRLHQQVADLADKLEYNEVRRLITDDKVRPDGRQIDEIRPLSSEVGLLPRAHGSGLFTRGQTQVLSACTLAPLSEAQHIDGLGPDYDQRFIHHYNFPQFSVGSNGRYGSPGRREIGHGALGHRALSQVIPDEEDFPYTIRLVAEVLESNGSSSQASICASTLAMMDAGVPIKAPVAGIAMGLVMNEADESKYTILTDIQGLEDHLGDMDFKVAGTAEGITALQMDIKIKGITEEILRESLAQAKQARMQILDQITSTIAEPRAELSKYAPKIGKIRIDEDQIKVVIGKGGDTINGIIDETGTKIDIADDGLVTIYSDDQAMIDRAIEIIEQLTLKIEVGQIYEGKVFRIEKFGAFVDLAPGQNGMIHISELQHKRTNKVEDVVNIGDVVRVKVIEIDDRGRINLSLKALTDPEAE</sequence>
<dbReference type="GO" id="GO:0005829">
    <property type="term" value="C:cytosol"/>
    <property type="evidence" value="ECO:0007669"/>
    <property type="project" value="TreeGrafter"/>
</dbReference>
<dbReference type="Proteomes" id="UP000069912">
    <property type="component" value="Chromosome"/>
</dbReference>
<dbReference type="GO" id="GO:0006402">
    <property type="term" value="P:mRNA catabolic process"/>
    <property type="evidence" value="ECO:0007669"/>
    <property type="project" value="UniProtKB-UniRule"/>
</dbReference>
<dbReference type="EC" id="2.7.7.8" evidence="9"/>
<dbReference type="PANTHER" id="PTHR11252">
    <property type="entry name" value="POLYRIBONUCLEOTIDE NUCLEOTIDYLTRANSFERASE"/>
    <property type="match status" value="1"/>
</dbReference>
<dbReference type="FunFam" id="3.30.230.70:FF:000001">
    <property type="entry name" value="Polyribonucleotide nucleotidyltransferase"/>
    <property type="match status" value="1"/>
</dbReference>
<dbReference type="Gene3D" id="3.30.1370.10">
    <property type="entry name" value="K Homology domain, type 1"/>
    <property type="match status" value="1"/>
</dbReference>
<dbReference type="FunFam" id="2.40.50.140:FF:000023">
    <property type="entry name" value="Polyribonucleotide nucleotidyltransferase"/>
    <property type="match status" value="1"/>
</dbReference>
<evidence type="ECO:0000256" key="9">
    <source>
        <dbReference type="HAMAP-Rule" id="MF_01595"/>
    </source>
</evidence>
<dbReference type="CDD" id="cd11363">
    <property type="entry name" value="RNase_PH_PNPase_1"/>
    <property type="match status" value="1"/>
</dbReference>
<dbReference type="InterPro" id="IPR003029">
    <property type="entry name" value="S1_domain"/>
</dbReference>
<dbReference type="KEGG" id="asan:AWM72_01905"/>
<dbReference type="NCBIfam" id="NF008805">
    <property type="entry name" value="PRK11824.1"/>
    <property type="match status" value="1"/>
</dbReference>
<evidence type="ECO:0000256" key="1">
    <source>
        <dbReference type="ARBA" id="ARBA00004496"/>
    </source>
</evidence>
<dbReference type="GO" id="GO:0006396">
    <property type="term" value="P:RNA processing"/>
    <property type="evidence" value="ECO:0007669"/>
    <property type="project" value="InterPro"/>
</dbReference>
<keyword evidence="5 9" id="KW-0548">Nucleotidyltransferase</keyword>
<dbReference type="InterPro" id="IPR036456">
    <property type="entry name" value="PNPase_PH_RNA-bd_sf"/>
</dbReference>
<dbReference type="Gene3D" id="2.40.50.140">
    <property type="entry name" value="Nucleic acid-binding proteins"/>
    <property type="match status" value="1"/>
</dbReference>
<name>A0A0X8FA45_9LACT</name>
<dbReference type="GeneID" id="92902824"/>
<dbReference type="InterPro" id="IPR015848">
    <property type="entry name" value="PNPase_PH_RNA-bd_bac/org-type"/>
</dbReference>
<reference evidence="12" key="2">
    <citation type="submission" date="2016-01" db="EMBL/GenBank/DDBJ databases">
        <title>Six Aerococcus type strain genome sequencing and assembly using PacBio and Illumina Hiseq.</title>
        <authorList>
            <person name="Carkaci D."/>
            <person name="Dargis R."/>
            <person name="Nielsen X.C."/>
            <person name="Skovgaard O."/>
            <person name="Fuursted K."/>
            <person name="Christensen J.J."/>
        </authorList>
    </citation>
    <scope>NUCLEOTIDE SEQUENCE [LARGE SCALE GENOMIC DNA]</scope>
    <source>
        <strain evidence="12">CCUG43001</strain>
    </source>
</reference>
<dbReference type="CDD" id="cd04472">
    <property type="entry name" value="S1_PNPase"/>
    <property type="match status" value="1"/>
</dbReference>
<dbReference type="InterPro" id="IPR015847">
    <property type="entry name" value="ExoRNase_PH_dom2"/>
</dbReference>
<dbReference type="RefSeq" id="WP_067972341.1">
    <property type="nucleotide sequence ID" value="NZ_CAJHKM010000006.1"/>
</dbReference>
<comment type="function">
    <text evidence="9">Involved in mRNA degradation. Catalyzes the phosphorolysis of single-stranded polyribonucleotides processively in the 3'- to 5'-direction.</text>
</comment>
<keyword evidence="6 9" id="KW-0479">Metal-binding</keyword>
<comment type="subcellular location">
    <subcellularLocation>
        <location evidence="1 9">Cytoplasm</location>
    </subcellularLocation>
</comment>
<evidence type="ECO:0000313" key="12">
    <source>
        <dbReference type="Proteomes" id="UP000069912"/>
    </source>
</evidence>
<dbReference type="InterPro" id="IPR004088">
    <property type="entry name" value="KH_dom_type_1"/>
</dbReference>
<dbReference type="NCBIfam" id="TIGR03591">
    <property type="entry name" value="polynuc_phos"/>
    <property type="match status" value="1"/>
</dbReference>
<dbReference type="Pfam" id="PF03725">
    <property type="entry name" value="RNase_PH_C"/>
    <property type="match status" value="1"/>
</dbReference>
<keyword evidence="8 9" id="KW-0694">RNA-binding</keyword>
<dbReference type="SMART" id="SM00322">
    <property type="entry name" value="KH"/>
    <property type="match status" value="1"/>
</dbReference>
<dbReference type="SUPFAM" id="SSF54791">
    <property type="entry name" value="Eukaryotic type KH-domain (KH-domain type I)"/>
    <property type="match status" value="1"/>
</dbReference>
<dbReference type="SMART" id="SM00316">
    <property type="entry name" value="S1"/>
    <property type="match status" value="1"/>
</dbReference>
<dbReference type="EMBL" id="CP014160">
    <property type="protein sequence ID" value="AMB93590.1"/>
    <property type="molecule type" value="Genomic_DNA"/>
</dbReference>
<dbReference type="CDD" id="cd02393">
    <property type="entry name" value="KH-I_PNPase"/>
    <property type="match status" value="1"/>
</dbReference>
<feature type="domain" description="S1 motif" evidence="10">
    <location>
        <begin position="631"/>
        <end position="699"/>
    </location>
</feature>
<comment type="similarity">
    <text evidence="2 9">Belongs to the polyribonucleotide nucleotidyltransferase family.</text>
</comment>
<dbReference type="InterPro" id="IPR036345">
    <property type="entry name" value="ExoRNase_PH_dom2_sf"/>
</dbReference>
<dbReference type="PIRSF" id="PIRSF005499">
    <property type="entry name" value="PNPase"/>
    <property type="match status" value="1"/>
</dbReference>
<dbReference type="SUPFAM" id="SSF55666">
    <property type="entry name" value="Ribonuclease PH domain 2-like"/>
    <property type="match status" value="2"/>
</dbReference>
<accession>A0A0X8FA45</accession>
<keyword evidence="12" id="KW-1185">Reference proteome</keyword>
<evidence type="ECO:0000256" key="5">
    <source>
        <dbReference type="ARBA" id="ARBA00022695"/>
    </source>
</evidence>
<dbReference type="FunFam" id="3.30.230.70:FF:000002">
    <property type="entry name" value="Polyribonucleotide nucleotidyltransferase"/>
    <property type="match status" value="1"/>
</dbReference>
<dbReference type="InterPro" id="IPR004087">
    <property type="entry name" value="KH_dom"/>
</dbReference>
<evidence type="ECO:0000256" key="3">
    <source>
        <dbReference type="ARBA" id="ARBA00022490"/>
    </source>
</evidence>
<organism evidence="11 12">
    <name type="scientific">Aerococcus sanguinicola</name>
    <dbReference type="NCBI Taxonomy" id="119206"/>
    <lineage>
        <taxon>Bacteria</taxon>
        <taxon>Bacillati</taxon>
        <taxon>Bacillota</taxon>
        <taxon>Bacilli</taxon>
        <taxon>Lactobacillales</taxon>
        <taxon>Aerococcaceae</taxon>
        <taxon>Aerococcus</taxon>
    </lineage>
</organism>
<dbReference type="FunFam" id="3.30.1370.10:FF:000001">
    <property type="entry name" value="Polyribonucleotide nucleotidyltransferase"/>
    <property type="match status" value="1"/>
</dbReference>
<gene>
    <name evidence="9" type="primary">pnp</name>
    <name evidence="11" type="ORF">AWM72_01905</name>
</gene>
<dbReference type="Pfam" id="PF01138">
    <property type="entry name" value="RNase_PH"/>
    <property type="match status" value="2"/>
</dbReference>
<comment type="cofactor">
    <cofactor evidence="9">
        <name>Mg(2+)</name>
        <dbReference type="ChEBI" id="CHEBI:18420"/>
    </cofactor>
</comment>
<dbReference type="InterPro" id="IPR027408">
    <property type="entry name" value="PNPase/RNase_PH_dom_sf"/>
</dbReference>
<dbReference type="GO" id="GO:0003723">
    <property type="term" value="F:RNA binding"/>
    <property type="evidence" value="ECO:0007669"/>
    <property type="project" value="UniProtKB-UniRule"/>
</dbReference>
<evidence type="ECO:0000256" key="4">
    <source>
        <dbReference type="ARBA" id="ARBA00022679"/>
    </source>
</evidence>
<evidence type="ECO:0000256" key="2">
    <source>
        <dbReference type="ARBA" id="ARBA00007404"/>
    </source>
</evidence>
<dbReference type="InterPro" id="IPR012340">
    <property type="entry name" value="NA-bd_OB-fold"/>
</dbReference>
<dbReference type="HAMAP" id="MF_01595">
    <property type="entry name" value="PNPase"/>
    <property type="match status" value="1"/>
</dbReference>
<dbReference type="GO" id="GO:0000175">
    <property type="term" value="F:3'-5'-RNA exonuclease activity"/>
    <property type="evidence" value="ECO:0007669"/>
    <property type="project" value="TreeGrafter"/>
</dbReference>
<reference evidence="11 12" key="1">
    <citation type="journal article" date="2016" name="Genome Announc.">
        <title>Complete Genome Sequences of Aerococcus christensenii CCUG 28831T, Aerococcus sanguinicola CCUG 43001T, Aerococcus urinae CCUG 36881T, Aerococcus urinaeequi CCUG 28094T, Aerococcus urinaehominis CCUG 42038 BT, and Aerococcus viridans CCUG 4311T.</title>
        <authorList>
            <person name="Carkaci D."/>
            <person name="Dargis R."/>
            <person name="Nielsen X.C."/>
            <person name="Skovgaard O."/>
            <person name="Fuursted K."/>
            <person name="Christensen J.J."/>
        </authorList>
    </citation>
    <scope>NUCLEOTIDE SEQUENCE [LARGE SCALE GENOMIC DNA]</scope>
    <source>
        <strain evidence="11 12">CCUG43001</strain>
    </source>
</reference>
<protein>
    <recommendedName>
        <fullName evidence="9">Polyribonucleotide nucleotidyltransferase</fullName>
        <ecNumber evidence="9">2.7.7.8</ecNumber>
    </recommendedName>
    <alternativeName>
        <fullName evidence="9">Polynucleotide phosphorylase</fullName>
        <shortName evidence="9">PNPase</shortName>
    </alternativeName>
</protein>
<dbReference type="AlphaFoldDB" id="A0A0X8FA45"/>
<dbReference type="InterPro" id="IPR036612">
    <property type="entry name" value="KH_dom_type_1_sf"/>
</dbReference>
<comment type="catalytic activity">
    <reaction evidence="9">
        <text>RNA(n+1) + phosphate = RNA(n) + a ribonucleoside 5'-diphosphate</text>
        <dbReference type="Rhea" id="RHEA:22096"/>
        <dbReference type="Rhea" id="RHEA-COMP:14527"/>
        <dbReference type="Rhea" id="RHEA-COMP:17342"/>
        <dbReference type="ChEBI" id="CHEBI:43474"/>
        <dbReference type="ChEBI" id="CHEBI:57930"/>
        <dbReference type="ChEBI" id="CHEBI:140395"/>
        <dbReference type="EC" id="2.7.7.8"/>
    </reaction>
</comment>
<keyword evidence="3 9" id="KW-0963">Cytoplasm</keyword>
<dbReference type="GO" id="GO:0000287">
    <property type="term" value="F:magnesium ion binding"/>
    <property type="evidence" value="ECO:0007669"/>
    <property type="project" value="UniProtKB-UniRule"/>
</dbReference>
<dbReference type="InterPro" id="IPR001247">
    <property type="entry name" value="ExoRNase_PH_dom1"/>
</dbReference>
<dbReference type="SUPFAM" id="SSF50249">
    <property type="entry name" value="Nucleic acid-binding proteins"/>
    <property type="match status" value="1"/>
</dbReference>
<evidence type="ECO:0000256" key="8">
    <source>
        <dbReference type="ARBA" id="ARBA00022884"/>
    </source>
</evidence>
<dbReference type="Pfam" id="PF00013">
    <property type="entry name" value="KH_1"/>
    <property type="match status" value="1"/>
</dbReference>
<keyword evidence="7 9" id="KW-0460">Magnesium</keyword>
<feature type="binding site" evidence="9">
    <location>
        <position position="495"/>
    </location>
    <ligand>
        <name>Mg(2+)</name>
        <dbReference type="ChEBI" id="CHEBI:18420"/>
    </ligand>
</feature>
<dbReference type="SUPFAM" id="SSF46915">
    <property type="entry name" value="Polynucleotide phosphorylase/guanosine pentaphosphate synthase (PNPase/GPSI), domain 3"/>
    <property type="match status" value="1"/>
</dbReference>
<evidence type="ECO:0000256" key="7">
    <source>
        <dbReference type="ARBA" id="ARBA00022842"/>
    </source>
</evidence>
<keyword evidence="4 9" id="KW-0808">Transferase</keyword>
<evidence type="ECO:0000256" key="6">
    <source>
        <dbReference type="ARBA" id="ARBA00022723"/>
    </source>
</evidence>
<dbReference type="PANTHER" id="PTHR11252:SF0">
    <property type="entry name" value="POLYRIBONUCLEOTIDE NUCLEOTIDYLTRANSFERASE 1, MITOCHONDRIAL"/>
    <property type="match status" value="1"/>
</dbReference>
<evidence type="ECO:0000313" key="11">
    <source>
        <dbReference type="EMBL" id="AMB93590.1"/>
    </source>
</evidence>
<dbReference type="Gene3D" id="3.30.230.70">
    <property type="entry name" value="GHMP Kinase, N-terminal domain"/>
    <property type="match status" value="2"/>
</dbReference>
<evidence type="ECO:0000259" key="10">
    <source>
        <dbReference type="PROSITE" id="PS50126"/>
    </source>
</evidence>
<dbReference type="Pfam" id="PF00575">
    <property type="entry name" value="S1"/>
    <property type="match status" value="1"/>
</dbReference>
<dbReference type="PROSITE" id="PS50126">
    <property type="entry name" value="S1"/>
    <property type="match status" value="1"/>
</dbReference>
<dbReference type="InterPro" id="IPR012162">
    <property type="entry name" value="PNPase"/>
</dbReference>
<dbReference type="CDD" id="cd11364">
    <property type="entry name" value="RNase_PH_PNPase_2"/>
    <property type="match status" value="1"/>
</dbReference>
<dbReference type="PROSITE" id="PS50084">
    <property type="entry name" value="KH_TYPE_1"/>
    <property type="match status" value="1"/>
</dbReference>
<feature type="binding site" evidence="9">
    <location>
        <position position="501"/>
    </location>
    <ligand>
        <name>Mg(2+)</name>
        <dbReference type="ChEBI" id="CHEBI:18420"/>
    </ligand>
</feature>
<dbReference type="Pfam" id="PF03726">
    <property type="entry name" value="PNPase"/>
    <property type="match status" value="1"/>
</dbReference>
<dbReference type="SUPFAM" id="SSF54211">
    <property type="entry name" value="Ribosomal protein S5 domain 2-like"/>
    <property type="match status" value="2"/>
</dbReference>
<dbReference type="InterPro" id="IPR020568">
    <property type="entry name" value="Ribosomal_Su5_D2-typ_SF"/>
</dbReference>